<evidence type="ECO:0000259" key="3">
    <source>
        <dbReference type="Pfam" id="PF01323"/>
    </source>
</evidence>
<evidence type="ECO:0000256" key="2">
    <source>
        <dbReference type="PIRSR" id="PIRSR006386-1"/>
    </source>
</evidence>
<dbReference type="SUPFAM" id="SSF52833">
    <property type="entry name" value="Thioredoxin-like"/>
    <property type="match status" value="1"/>
</dbReference>
<reference evidence="4 5" key="1">
    <citation type="journal article" date="2014" name="ISME J.">
        <title>Candidatus Competibacter-lineage genomes retrieved from metagenomes reveal functional metabolic diversity.</title>
        <authorList>
            <person name="McIlroy S.J."/>
            <person name="Albertsen M."/>
            <person name="Andresen E.K."/>
            <person name="Saunders A.M."/>
            <person name="Kristiansen R."/>
            <person name="Stokholm-Bjerregaard M."/>
            <person name="Nielsen K.L."/>
            <person name="Nielsen P.H."/>
        </authorList>
    </citation>
    <scope>NUCLEOTIDE SEQUENCE [LARGE SCALE GENOMIC DNA]</scope>
    <source>
        <strain evidence="4 5">Run_B_J11</strain>
    </source>
</reference>
<dbReference type="InterPro" id="IPR044087">
    <property type="entry name" value="NahD-like"/>
</dbReference>
<dbReference type="EMBL" id="CBTK010000295">
    <property type="protein sequence ID" value="CDH47203.1"/>
    <property type="molecule type" value="Genomic_DNA"/>
</dbReference>
<dbReference type="CDD" id="cd03022">
    <property type="entry name" value="DsbA_HCCA_Iso"/>
    <property type="match status" value="1"/>
</dbReference>
<dbReference type="EC" id="5.99.1.4" evidence="1"/>
<dbReference type="Gene3D" id="3.40.30.10">
    <property type="entry name" value="Glutaredoxin"/>
    <property type="match status" value="1"/>
</dbReference>
<dbReference type="InterPro" id="IPR051924">
    <property type="entry name" value="GST_Kappa/NadH"/>
</dbReference>
<protein>
    <recommendedName>
        <fullName evidence="1">2-hydroxychromene-2-carboxylate isomerase</fullName>
        <ecNumber evidence="1">5.99.1.4</ecNumber>
    </recommendedName>
</protein>
<accession>A0A7U7GFI6</accession>
<dbReference type="OrthoDB" id="5244108at2"/>
<dbReference type="GO" id="GO:0006749">
    <property type="term" value="P:glutathione metabolic process"/>
    <property type="evidence" value="ECO:0007669"/>
    <property type="project" value="TreeGrafter"/>
</dbReference>
<dbReference type="Pfam" id="PF01323">
    <property type="entry name" value="DSBA"/>
    <property type="match status" value="1"/>
</dbReference>
<keyword evidence="1" id="KW-0413">Isomerase</keyword>
<dbReference type="AlphaFoldDB" id="A0A7U7GFI6"/>
<dbReference type="GO" id="GO:0004364">
    <property type="term" value="F:glutathione transferase activity"/>
    <property type="evidence" value="ECO:0007669"/>
    <property type="project" value="TreeGrafter"/>
</dbReference>
<comment type="caution">
    <text evidence="4">The sequence shown here is derived from an EMBL/GenBank/DDBJ whole genome shotgun (WGS) entry which is preliminary data.</text>
</comment>
<dbReference type="InterPro" id="IPR036249">
    <property type="entry name" value="Thioredoxin-like_sf"/>
</dbReference>
<feature type="active site" description="Nucleophile" evidence="2">
    <location>
        <position position="12"/>
    </location>
</feature>
<dbReference type="PANTHER" id="PTHR42943:SF2">
    <property type="entry name" value="GLUTATHIONE S-TRANSFERASE KAPPA 1"/>
    <property type="match status" value="1"/>
</dbReference>
<organism evidence="4 5">
    <name type="scientific">Candidatus Contendobacter odensis Run_B_J11</name>
    <dbReference type="NCBI Taxonomy" id="1400861"/>
    <lineage>
        <taxon>Bacteria</taxon>
        <taxon>Pseudomonadati</taxon>
        <taxon>Pseudomonadota</taxon>
        <taxon>Gammaproteobacteria</taxon>
        <taxon>Candidatus Competibacteraceae</taxon>
        <taxon>Candidatus Contendibacter</taxon>
    </lineage>
</organism>
<dbReference type="PANTHER" id="PTHR42943">
    <property type="entry name" value="GLUTATHIONE S-TRANSFERASE KAPPA"/>
    <property type="match status" value="1"/>
</dbReference>
<evidence type="ECO:0000313" key="4">
    <source>
        <dbReference type="EMBL" id="CDH47203.1"/>
    </source>
</evidence>
<dbReference type="GO" id="GO:0018845">
    <property type="term" value="F:2-hydroxychromene-2-carboxylate isomerase activity"/>
    <property type="evidence" value="ECO:0007669"/>
    <property type="project" value="UniProtKB-UniRule"/>
</dbReference>
<dbReference type="InterPro" id="IPR001853">
    <property type="entry name" value="DSBA-like_thioredoxin_dom"/>
</dbReference>
<dbReference type="RefSeq" id="WP_034435946.1">
    <property type="nucleotide sequence ID" value="NZ_CBTK010000295.1"/>
</dbReference>
<keyword evidence="5" id="KW-1185">Reference proteome</keyword>
<feature type="domain" description="DSBA-like thioredoxin" evidence="3">
    <location>
        <begin position="3"/>
        <end position="189"/>
    </location>
</feature>
<evidence type="ECO:0000313" key="5">
    <source>
        <dbReference type="Proteomes" id="UP000019184"/>
    </source>
</evidence>
<dbReference type="InterPro" id="IPR014440">
    <property type="entry name" value="HCCAis_GSTk"/>
</dbReference>
<dbReference type="Proteomes" id="UP000019184">
    <property type="component" value="Unassembled WGS sequence"/>
</dbReference>
<comment type="catalytic activity">
    <reaction evidence="1">
        <text>2-hydroxychromene-2-carboxylate = (3E)-4-(2-hydroxyphenyl)-2-oxobut-3-enoate</text>
        <dbReference type="Rhea" id="RHEA:27401"/>
        <dbReference type="ChEBI" id="CHEBI:59350"/>
        <dbReference type="ChEBI" id="CHEBI:59353"/>
        <dbReference type="EC" id="5.99.1.4"/>
    </reaction>
</comment>
<gene>
    <name evidence="4" type="ORF">BN874_770053</name>
</gene>
<dbReference type="GO" id="GO:0004602">
    <property type="term" value="F:glutathione peroxidase activity"/>
    <property type="evidence" value="ECO:0007669"/>
    <property type="project" value="TreeGrafter"/>
</dbReference>
<comment type="similarity">
    <text evidence="1">Belongs to the GST superfamily. NadH family.</text>
</comment>
<name>A0A7U7GFI6_9GAMM</name>
<dbReference type="PIRSF" id="PIRSF006386">
    <property type="entry name" value="HCCAis_GSTk"/>
    <property type="match status" value="1"/>
</dbReference>
<proteinExistence type="inferred from homology"/>
<dbReference type="GO" id="GO:1901170">
    <property type="term" value="P:naphthalene catabolic process"/>
    <property type="evidence" value="ECO:0007669"/>
    <property type="project" value="InterPro"/>
</dbReference>
<evidence type="ECO:0000256" key="1">
    <source>
        <dbReference type="PIRNR" id="PIRNR006386"/>
    </source>
</evidence>
<sequence>MATIEFWFDFASTYSYPAAARIERLACEKGISVIWRSFLLGPIFQQQGWNDSPFNIYPTQGCYMWRDLERICADLGIPLRQPSVFPRNSVLAARVACCFASEPWLPEFVRHVFSANFADDQDISNRAVIEGCLDRVGVPGAEKIEQALMPASKNLLRAQTEHAAAISVFGAPTFIVDHEIFWGNDRLEQAMAWCKSPGLNPPA</sequence>